<dbReference type="AlphaFoldDB" id="A0A8T0HY30"/>
<protein>
    <recommendedName>
        <fullName evidence="1">1-alkyl-2-acetylglycerophosphocholine esterase</fullName>
        <ecNumber evidence="1">3.1.1.47</ecNumber>
    </recommendedName>
</protein>
<keyword evidence="2" id="KW-0378">Hydrolase</keyword>
<dbReference type="EC" id="3.1.1.47" evidence="1"/>
<gene>
    <name evidence="5" type="ORF">KC19_5G030000</name>
</gene>
<keyword evidence="3" id="KW-0442">Lipid degradation</keyword>
<dbReference type="EMBL" id="CM026425">
    <property type="protein sequence ID" value="KAG0575776.1"/>
    <property type="molecule type" value="Genomic_DNA"/>
</dbReference>
<dbReference type="GO" id="GO:0003847">
    <property type="term" value="F:1-alkyl-2-acetylglycerophosphocholine esterase activity"/>
    <property type="evidence" value="ECO:0007669"/>
    <property type="project" value="UniProtKB-EC"/>
</dbReference>
<accession>A0A8T0HY30</accession>
<evidence type="ECO:0000313" key="5">
    <source>
        <dbReference type="EMBL" id="KAG0575776.1"/>
    </source>
</evidence>
<organism evidence="5 6">
    <name type="scientific">Ceratodon purpureus</name>
    <name type="common">Fire moss</name>
    <name type="synonym">Dicranum purpureum</name>
    <dbReference type="NCBI Taxonomy" id="3225"/>
    <lineage>
        <taxon>Eukaryota</taxon>
        <taxon>Viridiplantae</taxon>
        <taxon>Streptophyta</taxon>
        <taxon>Embryophyta</taxon>
        <taxon>Bryophyta</taxon>
        <taxon>Bryophytina</taxon>
        <taxon>Bryopsida</taxon>
        <taxon>Dicranidae</taxon>
        <taxon>Pseudoditrichales</taxon>
        <taxon>Ditrichaceae</taxon>
        <taxon>Ceratodon</taxon>
    </lineage>
</organism>
<evidence type="ECO:0000256" key="2">
    <source>
        <dbReference type="ARBA" id="ARBA00022801"/>
    </source>
</evidence>
<dbReference type="InterPro" id="IPR029058">
    <property type="entry name" value="AB_hydrolase_fold"/>
</dbReference>
<evidence type="ECO:0000256" key="3">
    <source>
        <dbReference type="ARBA" id="ARBA00022963"/>
    </source>
</evidence>
<evidence type="ECO:0000256" key="1">
    <source>
        <dbReference type="ARBA" id="ARBA00013201"/>
    </source>
</evidence>
<dbReference type="SUPFAM" id="SSF53474">
    <property type="entry name" value="alpha/beta-Hydrolases"/>
    <property type="match status" value="1"/>
</dbReference>
<proteinExistence type="predicted"/>
<reference evidence="5" key="1">
    <citation type="submission" date="2020-06" db="EMBL/GenBank/DDBJ databases">
        <title>WGS assembly of Ceratodon purpureus strain R40.</title>
        <authorList>
            <person name="Carey S.B."/>
            <person name="Jenkins J."/>
            <person name="Shu S."/>
            <person name="Lovell J.T."/>
            <person name="Sreedasyam A."/>
            <person name="Maumus F."/>
            <person name="Tiley G.P."/>
            <person name="Fernandez-Pozo N."/>
            <person name="Barry K."/>
            <person name="Chen C."/>
            <person name="Wang M."/>
            <person name="Lipzen A."/>
            <person name="Daum C."/>
            <person name="Saski C.A."/>
            <person name="Payton A.C."/>
            <person name="Mcbreen J.C."/>
            <person name="Conrad R.E."/>
            <person name="Kollar L.M."/>
            <person name="Olsson S."/>
            <person name="Huttunen S."/>
            <person name="Landis J.B."/>
            <person name="Wickett N.J."/>
            <person name="Johnson M.G."/>
            <person name="Rensing S.A."/>
            <person name="Grimwood J."/>
            <person name="Schmutz J."/>
            <person name="Mcdaniel S.F."/>
        </authorList>
    </citation>
    <scope>NUCLEOTIDE SEQUENCE</scope>
    <source>
        <strain evidence="5">R40</strain>
    </source>
</reference>
<dbReference type="Pfam" id="PF03403">
    <property type="entry name" value="PAF-AH_p_II"/>
    <property type="match status" value="1"/>
</dbReference>
<dbReference type="PANTHER" id="PTHR10272:SF0">
    <property type="entry name" value="PLATELET-ACTIVATING FACTOR ACETYLHYDROLASE"/>
    <property type="match status" value="1"/>
</dbReference>
<evidence type="ECO:0000313" key="6">
    <source>
        <dbReference type="Proteomes" id="UP000822688"/>
    </source>
</evidence>
<dbReference type="Gene3D" id="3.40.50.1820">
    <property type="entry name" value="alpha/beta hydrolase"/>
    <property type="match status" value="1"/>
</dbReference>
<dbReference type="PANTHER" id="PTHR10272">
    <property type="entry name" value="PLATELET-ACTIVATING FACTOR ACETYLHYDROLASE"/>
    <property type="match status" value="1"/>
</dbReference>
<dbReference type="Proteomes" id="UP000822688">
    <property type="component" value="Chromosome 5"/>
</dbReference>
<sequence>MGLPKALGPYGVSFVEFELRRTAPAVQKGVENGVRSGGGAAAGTLPSAEGAPLMRIFYPTASKKTFSVLDVKNRSWLPNVNYLMGFLSRAVSPSTAARRALVWTLSYIIYPFFYPFVPTQASVKQPLLVPENGFNKDGRLPVIIFSHGMWACRTTYTATCIDVASHGYIVVDVEHLDGSAVMAQYHDHKGKQRWVEHAYSDIPFDDVPMSDRSAQLRQRVEEIQKTVDVLQALDQGLLSQSSNVIKGRTSLDVKLLQGRLNFNYLGIHGHSFGAATAIATCCVDKRFKCCVAEDVWWAPMEEADYERVAGNVPVLLLNTEKFDWKALKDCRNKFLAARARTSGEAAVTELMTMKGTSHMDQSDFPLLFARALKRAGMAGKLDIHHAKDINSRASLDFFYKNLLPPGTGAPYLVDVVKEDGEHLVVSKVPGPNDSSPV</sequence>
<keyword evidence="6" id="KW-1185">Reference proteome</keyword>
<evidence type="ECO:0000256" key="4">
    <source>
        <dbReference type="ARBA" id="ARBA00023098"/>
    </source>
</evidence>
<keyword evidence="4" id="KW-0443">Lipid metabolism</keyword>
<name>A0A8T0HY30_CERPU</name>
<comment type="caution">
    <text evidence="5">The sequence shown here is derived from an EMBL/GenBank/DDBJ whole genome shotgun (WGS) entry which is preliminary data.</text>
</comment>
<dbReference type="GO" id="GO:0016042">
    <property type="term" value="P:lipid catabolic process"/>
    <property type="evidence" value="ECO:0007669"/>
    <property type="project" value="UniProtKB-KW"/>
</dbReference>